<name>K9XQW2_STAC7</name>
<dbReference type="Gene3D" id="3.90.1570.10">
    <property type="entry name" value="tt1808, chain A"/>
    <property type="match status" value="1"/>
</dbReference>
<protein>
    <submittedName>
        <fullName evidence="1">Uncharacterized protein</fullName>
    </submittedName>
</protein>
<evidence type="ECO:0000313" key="2">
    <source>
        <dbReference type="Proteomes" id="UP000010473"/>
    </source>
</evidence>
<dbReference type="eggNOG" id="COG4636">
    <property type="taxonomic scope" value="Bacteria"/>
</dbReference>
<dbReference type="OrthoDB" id="583685at2"/>
<accession>K9XQW2</accession>
<gene>
    <name evidence="1" type="ordered locus">Sta7437_0438</name>
</gene>
<dbReference type="InterPro" id="IPR012296">
    <property type="entry name" value="Nuclease_put_TT1808"/>
</dbReference>
<reference evidence="2" key="1">
    <citation type="journal article" date="2013" name="Proc. Natl. Acad. Sci. U.S.A.">
        <title>Improving the coverage of the cyanobacterial phylum using diversity-driven genome sequencing.</title>
        <authorList>
            <person name="Shih P.M."/>
            <person name="Wu D."/>
            <person name="Latifi A."/>
            <person name="Axen S.D."/>
            <person name="Fewer D.P."/>
            <person name="Talla E."/>
            <person name="Calteau A."/>
            <person name="Cai F."/>
            <person name="Tandeau de Marsac N."/>
            <person name="Rippka R."/>
            <person name="Herdman M."/>
            <person name="Sivonen K."/>
            <person name="Coursin T."/>
            <person name="Laurent T."/>
            <person name="Goodwin L."/>
            <person name="Nolan M."/>
            <person name="Davenport K.W."/>
            <person name="Han C.S."/>
            <person name="Rubin E.M."/>
            <person name="Eisen J.A."/>
            <person name="Woyke T."/>
            <person name="Gugger M."/>
            <person name="Kerfeld C.A."/>
        </authorList>
    </citation>
    <scope>NUCLEOTIDE SEQUENCE [LARGE SCALE GENOMIC DNA]</scope>
    <source>
        <strain evidence="2">ATCC 29371 / PCC 7437</strain>
    </source>
</reference>
<proteinExistence type="predicted"/>
<dbReference type="HOGENOM" id="CLU_195142_0_0_3"/>
<dbReference type="KEGG" id="scs:Sta7437_0438"/>
<dbReference type="RefSeq" id="WP_015191720.1">
    <property type="nucleotide sequence ID" value="NC_019748.1"/>
</dbReference>
<evidence type="ECO:0000313" key="1">
    <source>
        <dbReference type="EMBL" id="AFZ34047.1"/>
    </source>
</evidence>
<keyword evidence="2" id="KW-1185">Reference proteome</keyword>
<dbReference type="STRING" id="111780.Sta7437_0438"/>
<dbReference type="PATRIC" id="fig|111780.3.peg.454"/>
<dbReference type="EMBL" id="CP003653">
    <property type="protein sequence ID" value="AFZ34047.1"/>
    <property type="molecule type" value="Genomic_DNA"/>
</dbReference>
<organism evidence="1 2">
    <name type="scientific">Stanieria cyanosphaera (strain ATCC 29371 / PCC 7437)</name>
    <dbReference type="NCBI Taxonomy" id="111780"/>
    <lineage>
        <taxon>Bacteria</taxon>
        <taxon>Bacillati</taxon>
        <taxon>Cyanobacteriota</taxon>
        <taxon>Cyanophyceae</taxon>
        <taxon>Pleurocapsales</taxon>
        <taxon>Dermocarpellaceae</taxon>
        <taxon>Stanieria</taxon>
    </lineage>
</organism>
<dbReference type="Proteomes" id="UP000010473">
    <property type="component" value="Chromosome"/>
</dbReference>
<dbReference type="AlphaFoldDB" id="K9XQW2"/>
<sequence length="60" mass="6769">MVSLAKWSITDYHKMIEAGILQNRHIQLIDGELIEMNPEGLIHAAYGGSIADYLRQRLSS</sequence>